<feature type="signal peptide" evidence="7">
    <location>
        <begin position="1"/>
        <end position="21"/>
    </location>
</feature>
<dbReference type="EMBL" id="CP001801">
    <property type="protein sequence ID" value="ACX95127.1"/>
    <property type="molecule type" value="Genomic_DNA"/>
</dbReference>
<dbReference type="PANTHER" id="PTHR33751:SF9">
    <property type="entry name" value="CYTOCHROME C4"/>
    <property type="match status" value="1"/>
</dbReference>
<sequence length="112" mass="11300">MKKLTVLMLAAGLMTSGAAMAAGDAAAGKTLYDASCASCHGMQAQGQGMFPKLAGLTSERIKTTLVAFKSGDTATLKKEGLGGPNSAIMAPNAAGLSEQDMDNLSAYIATLK</sequence>
<dbReference type="OrthoDB" id="9796421at2"/>
<dbReference type="HOGENOM" id="CLU_128253_1_0_6"/>
<evidence type="ECO:0000259" key="8">
    <source>
        <dbReference type="PROSITE" id="PS51007"/>
    </source>
</evidence>
<dbReference type="GO" id="GO:0046872">
    <property type="term" value="F:metal ion binding"/>
    <property type="evidence" value="ECO:0007669"/>
    <property type="project" value="UniProtKB-KW"/>
</dbReference>
<evidence type="ECO:0000313" key="9">
    <source>
        <dbReference type="EMBL" id="ACX95127.1"/>
    </source>
</evidence>
<dbReference type="eggNOG" id="COG2863">
    <property type="taxonomic scope" value="Bacteria"/>
</dbReference>
<keyword evidence="7" id="KW-0732">Signal</keyword>
<organism evidence="9 10">
    <name type="scientific">Halothiobacillus neapolitanus (strain ATCC 23641 / DSM 15147 / CIP 104769 / NCIMB 8539 / c2)</name>
    <name type="common">Thiobacillus neapolitanus</name>
    <dbReference type="NCBI Taxonomy" id="555778"/>
    <lineage>
        <taxon>Bacteria</taxon>
        <taxon>Pseudomonadati</taxon>
        <taxon>Pseudomonadota</taxon>
        <taxon>Gammaproteobacteria</taxon>
        <taxon>Chromatiales</taxon>
        <taxon>Halothiobacillaceae</taxon>
        <taxon>Halothiobacillus</taxon>
    </lineage>
</organism>
<dbReference type="KEGG" id="hna:Hneap_0264"/>
<dbReference type="RefSeq" id="WP_012823163.1">
    <property type="nucleotide sequence ID" value="NC_013422.1"/>
</dbReference>
<keyword evidence="1" id="KW-0813">Transport</keyword>
<dbReference type="PROSITE" id="PS51007">
    <property type="entry name" value="CYTC"/>
    <property type="match status" value="1"/>
</dbReference>
<evidence type="ECO:0000256" key="1">
    <source>
        <dbReference type="ARBA" id="ARBA00022448"/>
    </source>
</evidence>
<dbReference type="Gene3D" id="1.10.760.10">
    <property type="entry name" value="Cytochrome c-like domain"/>
    <property type="match status" value="1"/>
</dbReference>
<dbReference type="InterPro" id="IPR036909">
    <property type="entry name" value="Cyt_c-like_dom_sf"/>
</dbReference>
<dbReference type="AlphaFoldDB" id="D0KXB3"/>
<dbReference type="GO" id="GO:0020037">
    <property type="term" value="F:heme binding"/>
    <property type="evidence" value="ECO:0007669"/>
    <property type="project" value="InterPro"/>
</dbReference>
<evidence type="ECO:0000256" key="2">
    <source>
        <dbReference type="ARBA" id="ARBA00022617"/>
    </source>
</evidence>
<evidence type="ECO:0000256" key="5">
    <source>
        <dbReference type="ARBA" id="ARBA00023004"/>
    </source>
</evidence>
<dbReference type="STRING" id="555778.Hneap_0264"/>
<evidence type="ECO:0000256" key="4">
    <source>
        <dbReference type="ARBA" id="ARBA00022982"/>
    </source>
</evidence>
<feature type="domain" description="Cytochrome c" evidence="8">
    <location>
        <begin position="23"/>
        <end position="112"/>
    </location>
</feature>
<evidence type="ECO:0000256" key="6">
    <source>
        <dbReference type="PROSITE-ProRule" id="PRU00433"/>
    </source>
</evidence>
<reference evidence="9 10" key="1">
    <citation type="submission" date="2009-10" db="EMBL/GenBank/DDBJ databases">
        <title>Complete sequence of Halothiobacillus neapolitanus c2.</title>
        <authorList>
            <consortium name="US DOE Joint Genome Institute"/>
            <person name="Lucas S."/>
            <person name="Copeland A."/>
            <person name="Lapidus A."/>
            <person name="Glavina del Rio T."/>
            <person name="Tice H."/>
            <person name="Bruce D."/>
            <person name="Goodwin L."/>
            <person name="Pitluck S."/>
            <person name="Davenport K."/>
            <person name="Brettin T."/>
            <person name="Detter J.C."/>
            <person name="Han C."/>
            <person name="Tapia R."/>
            <person name="Larimer F."/>
            <person name="Land M."/>
            <person name="Hauser L."/>
            <person name="Kyrpides N."/>
            <person name="Mikhailova N."/>
            <person name="Kerfeld C."/>
            <person name="Cannon G."/>
            <person name="Heinhort S."/>
        </authorList>
    </citation>
    <scope>NUCLEOTIDE SEQUENCE [LARGE SCALE GENOMIC DNA]</scope>
    <source>
        <strain evidence="10">ATCC 23641 / c2</strain>
    </source>
</reference>
<dbReference type="Proteomes" id="UP000009102">
    <property type="component" value="Chromosome"/>
</dbReference>
<evidence type="ECO:0000313" key="10">
    <source>
        <dbReference type="Proteomes" id="UP000009102"/>
    </source>
</evidence>
<dbReference type="InterPro" id="IPR050597">
    <property type="entry name" value="Cytochrome_c_Oxidase_Subunit"/>
</dbReference>
<evidence type="ECO:0000256" key="3">
    <source>
        <dbReference type="ARBA" id="ARBA00022723"/>
    </source>
</evidence>
<dbReference type="GO" id="GO:0009055">
    <property type="term" value="F:electron transfer activity"/>
    <property type="evidence" value="ECO:0007669"/>
    <property type="project" value="InterPro"/>
</dbReference>
<keyword evidence="2 6" id="KW-0349">Heme</keyword>
<proteinExistence type="predicted"/>
<feature type="chain" id="PRO_5003010023" evidence="7">
    <location>
        <begin position="22"/>
        <end position="112"/>
    </location>
</feature>
<evidence type="ECO:0000256" key="7">
    <source>
        <dbReference type="SAM" id="SignalP"/>
    </source>
</evidence>
<keyword evidence="4" id="KW-0249">Electron transport</keyword>
<keyword evidence="5 6" id="KW-0408">Iron</keyword>
<keyword evidence="3 6" id="KW-0479">Metal-binding</keyword>
<dbReference type="Pfam" id="PF00034">
    <property type="entry name" value="Cytochrom_C"/>
    <property type="match status" value="1"/>
</dbReference>
<dbReference type="PANTHER" id="PTHR33751">
    <property type="entry name" value="CBB3-TYPE CYTOCHROME C OXIDASE SUBUNIT FIXP"/>
    <property type="match status" value="1"/>
</dbReference>
<name>D0KXB3_HALNC</name>
<dbReference type="InterPro" id="IPR009056">
    <property type="entry name" value="Cyt_c-like_dom"/>
</dbReference>
<gene>
    <name evidence="9" type="ordered locus">Hneap_0264</name>
</gene>
<keyword evidence="10" id="KW-1185">Reference proteome</keyword>
<accession>D0KXB3</accession>
<dbReference type="SUPFAM" id="SSF46626">
    <property type="entry name" value="Cytochrome c"/>
    <property type="match status" value="1"/>
</dbReference>
<protein>
    <submittedName>
        <fullName evidence="9">Cytochrome c class I</fullName>
    </submittedName>
</protein>